<keyword evidence="1" id="KW-0472">Membrane</keyword>
<dbReference type="AlphaFoldDB" id="A0A1Y0C6E8"/>
<keyword evidence="3" id="KW-1185">Reference proteome</keyword>
<feature type="transmembrane region" description="Helical" evidence="1">
    <location>
        <begin position="123"/>
        <end position="144"/>
    </location>
</feature>
<dbReference type="KEGG" id="mdx:BTO20_20715"/>
<protein>
    <submittedName>
        <fullName evidence="2">Uncharacterized protein</fullName>
    </submittedName>
</protein>
<feature type="transmembrane region" description="Helical" evidence="1">
    <location>
        <begin position="22"/>
        <end position="44"/>
    </location>
</feature>
<name>A0A1Y0C6E8_9MYCO</name>
<gene>
    <name evidence="2" type="ORF">BTO20_20715</name>
</gene>
<dbReference type="OrthoDB" id="166777at2"/>
<dbReference type="EMBL" id="CP020809">
    <property type="protein sequence ID" value="ART70636.1"/>
    <property type="molecule type" value="Genomic_DNA"/>
</dbReference>
<reference evidence="2 3" key="1">
    <citation type="submission" date="2017-04" db="EMBL/GenBank/DDBJ databases">
        <title>Whole Genome Sequence of 1,4-Dioxane Degrading Bacterium Mycobacterium dioxanotrophicus PH-06.</title>
        <authorList>
            <person name="He Y."/>
        </authorList>
    </citation>
    <scope>NUCLEOTIDE SEQUENCE [LARGE SCALE GENOMIC DNA]</scope>
    <source>
        <strain evidence="2 3">PH-06</strain>
    </source>
</reference>
<evidence type="ECO:0000313" key="3">
    <source>
        <dbReference type="Proteomes" id="UP000195331"/>
    </source>
</evidence>
<accession>A0A1Y0C6E8</accession>
<dbReference type="Proteomes" id="UP000195331">
    <property type="component" value="Chromosome"/>
</dbReference>
<evidence type="ECO:0000256" key="1">
    <source>
        <dbReference type="SAM" id="Phobius"/>
    </source>
</evidence>
<proteinExistence type="predicted"/>
<keyword evidence="1" id="KW-1133">Transmembrane helix</keyword>
<feature type="transmembrane region" description="Helical" evidence="1">
    <location>
        <begin position="56"/>
        <end position="78"/>
    </location>
</feature>
<evidence type="ECO:0000313" key="2">
    <source>
        <dbReference type="EMBL" id="ART70636.1"/>
    </source>
</evidence>
<keyword evidence="1" id="KW-0812">Transmembrane</keyword>
<sequence>MIAGACGGGGGVVGQPKVWRQCAVAVAVVAGVGLAVGVPSALIANPWFVRMTPVPWWSYTVWVLTAVMSAGLAVTFVGDSSGGSPAPGGSGILANLGSALAVGCPVCNKLVVAALGVSGALNVWAPVQPILAAASLSLLGWALWRRISARRSCPVGTATALTAAVPVIDSVKEFER</sequence>
<organism evidence="2 3">
    <name type="scientific">Mycobacterium dioxanotrophicus</name>
    <dbReference type="NCBI Taxonomy" id="482462"/>
    <lineage>
        <taxon>Bacteria</taxon>
        <taxon>Bacillati</taxon>
        <taxon>Actinomycetota</taxon>
        <taxon>Actinomycetes</taxon>
        <taxon>Mycobacteriales</taxon>
        <taxon>Mycobacteriaceae</taxon>
        <taxon>Mycobacterium</taxon>
    </lineage>
</organism>